<sequence length="73" mass="8478">MAIIASNRPQTGLAALYSGFRDWLARGTEAYIRQQSRRAEIEILRAKSDAELARMGLTRDRIVQYVFSDRIWF</sequence>
<dbReference type="RefSeq" id="WP_024843213.1">
    <property type="nucleotide sequence ID" value="NZ_CP038203.1"/>
</dbReference>
<reference evidence="2 6" key="3">
    <citation type="submission" date="2020-07" db="EMBL/GenBank/DDBJ databases">
        <title>The complete genome of Paracoccus pantotrophus ACCC 10489.</title>
        <authorList>
            <person name="Si Y."/>
        </authorList>
    </citation>
    <scope>NUCLEOTIDE SEQUENCE [LARGE SCALE GENOMIC DNA]</scope>
    <source>
        <strain evidence="2 6">ACCC10489</strain>
    </source>
</reference>
<dbReference type="EMBL" id="CP044426">
    <property type="protein sequence ID" value="QFG37023.1"/>
    <property type="molecule type" value="Genomic_DNA"/>
</dbReference>
<name>A0A1I5F4L1_PARPN</name>
<keyword evidence="4" id="KW-1185">Reference proteome</keyword>
<dbReference type="Proteomes" id="UP000273626">
    <property type="component" value="Unassembled WGS sequence"/>
</dbReference>
<evidence type="ECO:0000313" key="3">
    <source>
        <dbReference type="EMBL" id="RKS52562.1"/>
    </source>
</evidence>
<dbReference type="Proteomes" id="UP000326453">
    <property type="component" value="Chromosome 1"/>
</dbReference>
<organism evidence="2 6">
    <name type="scientific">Paracoccus pantotrophus</name>
    <name type="common">Thiosphaera pantotropha</name>
    <dbReference type="NCBI Taxonomy" id="82367"/>
    <lineage>
        <taxon>Bacteria</taxon>
        <taxon>Pseudomonadati</taxon>
        <taxon>Pseudomonadota</taxon>
        <taxon>Alphaproteobacteria</taxon>
        <taxon>Rhodobacterales</taxon>
        <taxon>Paracoccaceae</taxon>
        <taxon>Paracoccus</taxon>
    </lineage>
</organism>
<evidence type="ECO:0000313" key="2">
    <source>
        <dbReference type="EMBL" id="QLH14592.1"/>
    </source>
</evidence>
<accession>A0A1I5F4L1</accession>
<evidence type="ECO:0000313" key="5">
    <source>
        <dbReference type="Proteomes" id="UP000326453"/>
    </source>
</evidence>
<dbReference type="EMBL" id="CP058690">
    <property type="protein sequence ID" value="QLH14592.1"/>
    <property type="molecule type" value="Genomic_DNA"/>
</dbReference>
<dbReference type="KEGG" id="ppan:ESD82_12610"/>
<evidence type="ECO:0008006" key="7">
    <source>
        <dbReference type="Google" id="ProtNLM"/>
    </source>
</evidence>
<dbReference type="Proteomes" id="UP000509322">
    <property type="component" value="Chromosome 2"/>
</dbReference>
<proteinExistence type="predicted"/>
<evidence type="ECO:0000313" key="6">
    <source>
        <dbReference type="Proteomes" id="UP000509322"/>
    </source>
</evidence>
<gene>
    <name evidence="3" type="ORF">BDE18_1889</name>
    <name evidence="1" type="ORF">ESD82_12610</name>
    <name evidence="2" type="ORF">HYQ43_09780</name>
</gene>
<evidence type="ECO:0000313" key="4">
    <source>
        <dbReference type="Proteomes" id="UP000273626"/>
    </source>
</evidence>
<dbReference type="EMBL" id="RBLI01000001">
    <property type="protein sequence ID" value="RKS52562.1"/>
    <property type="molecule type" value="Genomic_DNA"/>
</dbReference>
<protein>
    <recommendedName>
        <fullName evidence="7">DUF1127 domain-containing protein</fullName>
    </recommendedName>
</protein>
<reference evidence="1 5" key="2">
    <citation type="submission" date="2019-01" db="EMBL/GenBank/DDBJ databases">
        <title>Complete Genome Sequence and Annotation of the Paracoccus pantotrophus type strain DSM 2944.</title>
        <authorList>
            <person name="Bockwoldt J.A."/>
            <person name="Zimmermann M."/>
            <person name="Tiso T."/>
            <person name="Blank L.M."/>
        </authorList>
    </citation>
    <scope>NUCLEOTIDE SEQUENCE [LARGE SCALE GENOMIC DNA]</scope>
    <source>
        <strain evidence="1 5">DSM 2944</strain>
    </source>
</reference>
<evidence type="ECO:0000313" key="1">
    <source>
        <dbReference type="EMBL" id="QFG37023.1"/>
    </source>
</evidence>
<reference evidence="3 4" key="1">
    <citation type="submission" date="2018-10" db="EMBL/GenBank/DDBJ databases">
        <title>Genomic Encyclopedia of Archaeal and Bacterial Type Strains, Phase II (KMG-II): from individual species to whole genera.</title>
        <authorList>
            <person name="Goeker M."/>
        </authorList>
    </citation>
    <scope>NUCLEOTIDE SEQUENCE [LARGE SCALE GENOMIC DNA]</scope>
    <source>
        <strain evidence="4">ATCC 35512 / DSM 2944 / CIP 106514 / LMD 82.5 / NBRC 102493 / NCCB 82005 / GB17</strain>
        <strain evidence="3">DSM 2944</strain>
    </source>
</reference>
<dbReference type="AlphaFoldDB" id="A0A1I5F4L1"/>
<dbReference type="OrthoDB" id="7867799at2"/>
<dbReference type="GeneID" id="51371418"/>